<dbReference type="GO" id="GO:0004042">
    <property type="term" value="F:L-glutamate N-acetyltransferase activity"/>
    <property type="evidence" value="ECO:0007669"/>
    <property type="project" value="UniProtKB-UniRule"/>
</dbReference>
<keyword evidence="6 8" id="KW-0068">Autocatalytic cleavage</keyword>
<keyword evidence="5 8" id="KW-0808">Transferase</keyword>
<dbReference type="SUPFAM" id="SSF56266">
    <property type="entry name" value="DmpA/ArgJ-like"/>
    <property type="match status" value="1"/>
</dbReference>
<organism evidence="9 10">
    <name type="scientific">Sanguibacter suaedae</name>
    <dbReference type="NCBI Taxonomy" id="2795737"/>
    <lineage>
        <taxon>Bacteria</taxon>
        <taxon>Bacillati</taxon>
        <taxon>Actinomycetota</taxon>
        <taxon>Actinomycetes</taxon>
        <taxon>Micrococcales</taxon>
        <taxon>Sanguibacteraceae</taxon>
        <taxon>Sanguibacter</taxon>
    </lineage>
</organism>
<dbReference type="EMBL" id="JAEINH010000008">
    <property type="protein sequence ID" value="MBI9115420.1"/>
    <property type="molecule type" value="Genomic_DNA"/>
</dbReference>
<keyword evidence="8" id="KW-0028">Amino-acid biosynthesis</keyword>
<comment type="catalytic activity">
    <reaction evidence="8">
        <text>L-glutamate + acetyl-CoA = N-acetyl-L-glutamate + CoA + H(+)</text>
        <dbReference type="Rhea" id="RHEA:24292"/>
        <dbReference type="ChEBI" id="CHEBI:15378"/>
        <dbReference type="ChEBI" id="CHEBI:29985"/>
        <dbReference type="ChEBI" id="CHEBI:44337"/>
        <dbReference type="ChEBI" id="CHEBI:57287"/>
        <dbReference type="ChEBI" id="CHEBI:57288"/>
        <dbReference type="EC" id="2.3.1.1"/>
    </reaction>
</comment>
<evidence type="ECO:0000313" key="10">
    <source>
        <dbReference type="Proteomes" id="UP000602087"/>
    </source>
</evidence>
<dbReference type="NCBIfam" id="NF003802">
    <property type="entry name" value="PRK05388.1"/>
    <property type="match status" value="1"/>
</dbReference>
<comment type="subunit">
    <text evidence="3 8">Heterotetramer of two alpha and two beta chains.</text>
</comment>
<dbReference type="AlphaFoldDB" id="A0A934MAA5"/>
<dbReference type="GO" id="GO:0006526">
    <property type="term" value="P:L-arginine biosynthetic process"/>
    <property type="evidence" value="ECO:0007669"/>
    <property type="project" value="UniProtKB-UniRule"/>
</dbReference>
<keyword evidence="7 8" id="KW-0012">Acyltransferase</keyword>
<dbReference type="Proteomes" id="UP000602087">
    <property type="component" value="Unassembled WGS sequence"/>
</dbReference>
<comment type="pathway">
    <text evidence="8">Amino-acid biosynthesis; L-arginine biosynthesis; N(2)-acetyl-L-ornithine from L-glutamate: step 1/4.</text>
</comment>
<dbReference type="Gene3D" id="3.60.70.12">
    <property type="entry name" value="L-amino peptidase D-ALA esterase/amidase"/>
    <property type="match status" value="1"/>
</dbReference>
<dbReference type="EC" id="2.3.1.35" evidence="8"/>
<gene>
    <name evidence="8 9" type="primary">argJ</name>
    <name evidence="9" type="ORF">JAV76_10405</name>
</gene>
<feature type="site" description="Involved in the stabilization of negative charge on the oxyanion by the formation of the oxyanion hole" evidence="8">
    <location>
        <position position="110"/>
    </location>
</feature>
<feature type="binding site" evidence="8">
    <location>
        <position position="176"/>
    </location>
    <ligand>
        <name>substrate</name>
    </ligand>
</feature>
<dbReference type="RefSeq" id="WP_198733991.1">
    <property type="nucleotide sequence ID" value="NZ_JAEINH010000008.1"/>
</dbReference>
<proteinExistence type="inferred from homology"/>
<evidence type="ECO:0000256" key="7">
    <source>
        <dbReference type="ARBA" id="ARBA00023315"/>
    </source>
</evidence>
<comment type="catalytic activity">
    <reaction evidence="8">
        <text>N(2)-acetyl-L-ornithine + L-glutamate = N-acetyl-L-glutamate + L-ornithine</text>
        <dbReference type="Rhea" id="RHEA:15349"/>
        <dbReference type="ChEBI" id="CHEBI:29985"/>
        <dbReference type="ChEBI" id="CHEBI:44337"/>
        <dbReference type="ChEBI" id="CHEBI:46911"/>
        <dbReference type="ChEBI" id="CHEBI:57805"/>
        <dbReference type="EC" id="2.3.1.35"/>
    </reaction>
</comment>
<feature type="binding site" evidence="8">
    <location>
        <position position="267"/>
    </location>
    <ligand>
        <name>substrate</name>
    </ligand>
</feature>
<sequence>MSVTAARGFRAAGVAAGLKSTGERDVALVVNDGPDDVAAAVFTTNRVFAAPVAWSRQAVADGRASAVVLNSGGANACTGPEGFADTHRTAEHTADALGVSAGDTLVCSTGLIGTRLPMTELLAGVDDASGRLSDDGGEDAARAIMTTDTVPKTVVVTVRSEDHPDDEGWTVGGMAKGAGMLAPGLATMLCVLTTDARVDAATADAALRAATAATFDRVDSDGCMSTNDTVVLLASGASGTTVDVDALTDALTEACASLARQLVADAEGASHDIAVRVVGATTVDAAVAVARSVTRSNLFKAAVFGNDPNWGRVLSAVGTVPESVAPFDAARLDVSVNGVQVCRAGGVGDDRDLVDLAASREVHVLVDLHAGDAEATVWTNDLTHDYVHENSAYSS</sequence>
<keyword evidence="10" id="KW-1185">Reference proteome</keyword>
<evidence type="ECO:0000256" key="2">
    <source>
        <dbReference type="ARBA" id="ARBA00006774"/>
    </source>
</evidence>
<feature type="binding site" evidence="8">
    <location>
        <position position="146"/>
    </location>
    <ligand>
        <name>substrate</name>
    </ligand>
</feature>
<keyword evidence="4 8" id="KW-0963">Cytoplasm</keyword>
<feature type="binding site" evidence="8">
    <location>
        <position position="395"/>
    </location>
    <ligand>
        <name>substrate</name>
    </ligand>
</feature>
<feature type="binding site" evidence="8">
    <location>
        <position position="390"/>
    </location>
    <ligand>
        <name>substrate</name>
    </ligand>
</feature>
<dbReference type="GO" id="GO:0006592">
    <property type="term" value="P:ornithine biosynthetic process"/>
    <property type="evidence" value="ECO:0007669"/>
    <property type="project" value="TreeGrafter"/>
</dbReference>
<evidence type="ECO:0000256" key="4">
    <source>
        <dbReference type="ARBA" id="ARBA00022490"/>
    </source>
</evidence>
<dbReference type="PANTHER" id="PTHR23100">
    <property type="entry name" value="ARGININE BIOSYNTHESIS BIFUNCTIONAL PROTEIN ARGJ"/>
    <property type="match status" value="1"/>
</dbReference>
<dbReference type="PANTHER" id="PTHR23100:SF0">
    <property type="entry name" value="ARGININE BIOSYNTHESIS BIFUNCTIONAL PROTEIN ARGJ, MITOCHONDRIAL"/>
    <property type="match status" value="1"/>
</dbReference>
<feature type="chain" id="PRO_5038179120" description="Arginine biosynthesis bifunctional protein ArgJ alpha chain" evidence="8">
    <location>
        <begin position="1"/>
        <end position="186"/>
    </location>
</feature>
<evidence type="ECO:0000256" key="3">
    <source>
        <dbReference type="ARBA" id="ARBA00011475"/>
    </source>
</evidence>
<dbReference type="HAMAP" id="MF_01106">
    <property type="entry name" value="ArgJ"/>
    <property type="match status" value="1"/>
</dbReference>
<keyword evidence="8" id="KW-0511">Multifunctional enzyme</keyword>
<dbReference type="InterPro" id="IPR002813">
    <property type="entry name" value="Arg_biosynth_ArgJ"/>
</dbReference>
<comment type="pathway">
    <text evidence="8">Amino-acid biosynthesis; L-arginine biosynthesis; L-ornithine and N-acetyl-L-glutamate from L-glutamate and N(2)-acetyl-L-ornithine (cyclic): step 1/1.</text>
</comment>
<reference evidence="9" key="1">
    <citation type="submission" date="2020-12" db="EMBL/GenBank/DDBJ databases">
        <title>Sanguibacter suaedae sp. nov., isolated from Suaeda aralocaspica.</title>
        <authorList>
            <person name="Ma Q."/>
        </authorList>
    </citation>
    <scope>NUCLEOTIDE SEQUENCE</scope>
    <source>
        <strain evidence="9">YZGR15</strain>
    </source>
</reference>
<feature type="chain" id="PRO_5038179119" description="Arginine biosynthesis bifunctional protein ArgJ beta chain" evidence="8">
    <location>
        <begin position="187"/>
        <end position="395"/>
    </location>
</feature>
<comment type="subcellular location">
    <subcellularLocation>
        <location evidence="1 8">Cytoplasm</location>
    </subcellularLocation>
</comment>
<comment type="function">
    <text evidence="8">Catalyzes two activities which are involved in the cyclic version of arginine biosynthesis: the synthesis of N-acetylglutamate from glutamate and acetyl-CoA as the acetyl donor, and of ornithine by transacetylation between N(2)-acetylornithine and glutamate.</text>
</comment>
<dbReference type="EC" id="2.3.1.1" evidence="8"/>
<name>A0A934MAA5_9MICO</name>
<dbReference type="Gene3D" id="3.10.20.340">
    <property type="entry name" value="ArgJ beta chain, C-terminal domain"/>
    <property type="match status" value="1"/>
</dbReference>
<dbReference type="Pfam" id="PF01960">
    <property type="entry name" value="ArgJ"/>
    <property type="match status" value="1"/>
</dbReference>
<dbReference type="GO" id="GO:0005737">
    <property type="term" value="C:cytoplasm"/>
    <property type="evidence" value="ECO:0007669"/>
    <property type="project" value="UniProtKB-SubCell"/>
</dbReference>
<comment type="similarity">
    <text evidence="2 8">Belongs to the ArgJ family.</text>
</comment>
<evidence type="ECO:0000256" key="1">
    <source>
        <dbReference type="ARBA" id="ARBA00004496"/>
    </source>
</evidence>
<feature type="site" description="Involved in the stabilization of negative charge on the oxyanion by the formation of the oxyanion hole" evidence="8">
    <location>
        <position position="109"/>
    </location>
</feature>
<evidence type="ECO:0000256" key="5">
    <source>
        <dbReference type="ARBA" id="ARBA00022679"/>
    </source>
</evidence>
<keyword evidence="8" id="KW-0055">Arginine biosynthesis</keyword>
<evidence type="ECO:0000256" key="6">
    <source>
        <dbReference type="ARBA" id="ARBA00022813"/>
    </source>
</evidence>
<protein>
    <recommendedName>
        <fullName evidence="8">Arginine biosynthesis bifunctional protein ArgJ</fullName>
    </recommendedName>
    <domain>
        <recommendedName>
            <fullName evidence="8">Glutamate N-acetyltransferase</fullName>
            <ecNumber evidence="8">2.3.1.35</ecNumber>
        </recommendedName>
        <alternativeName>
            <fullName evidence="8">Ornithine acetyltransferase</fullName>
            <shortName evidence="8">OATase</shortName>
        </alternativeName>
        <alternativeName>
            <fullName evidence="8">Ornithine transacetylase</fullName>
        </alternativeName>
    </domain>
    <domain>
        <recommendedName>
            <fullName evidence="8">Amino-acid acetyltransferase</fullName>
            <ecNumber evidence="8">2.3.1.1</ecNumber>
        </recommendedName>
        <alternativeName>
            <fullName evidence="8">N-acetylglutamate synthase</fullName>
            <shortName evidence="8">AGSase</shortName>
        </alternativeName>
    </domain>
    <component>
        <recommendedName>
            <fullName evidence="8">Arginine biosynthesis bifunctional protein ArgJ alpha chain</fullName>
        </recommendedName>
    </component>
    <component>
        <recommendedName>
            <fullName evidence="8">Arginine biosynthesis bifunctional protein ArgJ beta chain</fullName>
        </recommendedName>
    </component>
</protein>
<evidence type="ECO:0000313" key="9">
    <source>
        <dbReference type="EMBL" id="MBI9115420.1"/>
    </source>
</evidence>
<dbReference type="InterPro" id="IPR016117">
    <property type="entry name" value="ArgJ-like_dom_sf"/>
</dbReference>
<evidence type="ECO:0000256" key="8">
    <source>
        <dbReference type="HAMAP-Rule" id="MF_01106"/>
    </source>
</evidence>
<feature type="site" description="Cleavage; by autolysis" evidence="8">
    <location>
        <begin position="186"/>
        <end position="187"/>
    </location>
</feature>
<dbReference type="NCBIfam" id="TIGR00120">
    <property type="entry name" value="ArgJ"/>
    <property type="match status" value="1"/>
</dbReference>
<dbReference type="GO" id="GO:0004358">
    <property type="term" value="F:L-glutamate N-acetyltransferase activity, acting on acetyl-L-ornithine as donor"/>
    <property type="evidence" value="ECO:0007669"/>
    <property type="project" value="UniProtKB-UniRule"/>
</dbReference>
<feature type="binding site" evidence="8">
    <location>
        <position position="187"/>
    </location>
    <ligand>
        <name>substrate</name>
    </ligand>
</feature>
<dbReference type="FunFam" id="3.10.20.340:FF:000003">
    <property type="entry name" value="Arginine biosynthesis bifunctional protein ArgJ"/>
    <property type="match status" value="1"/>
</dbReference>
<comment type="caution">
    <text evidence="9">The sequence shown here is derived from an EMBL/GenBank/DDBJ whole genome shotgun (WGS) entry which is preliminary data.</text>
</comment>
<dbReference type="CDD" id="cd02152">
    <property type="entry name" value="OAT"/>
    <property type="match status" value="1"/>
</dbReference>
<accession>A0A934MAA5</accession>
<dbReference type="InterPro" id="IPR042195">
    <property type="entry name" value="ArgJ_beta_C"/>
</dbReference>
<feature type="active site" description="Nucleophile" evidence="8">
    <location>
        <position position="187"/>
    </location>
</feature>